<sequence length="492" mass="51834">MALHRKHESMTREEQRARSAARHGLDRGAPSASDLSRGNALAYYGSRRRRPRLSRGLRAALITVASVFLVSGIALAAYVAHINAKINGNVSSDLLSVLTDAQDNEPFYALLLGIDKDEERAQGSEYGSDSSAYRTDTIILARVDPKNKKVTLVSIPRDTYVDMEEHGRGKINSAYSFGGAAYATKVVSKLAGVPISHYAEVDMDGFAQVVDAVGGVTIDLPVPVRDPEYTGLDLPAGEQTLDGQTAALLGRTRHAYDSYGGGDFYRAANQRMLIGAVVKKVLASDPITMAGTVSTMAGHVTTDMDVSTMLSIASKFVGINVDEDIYSGQMPTESKYVNATWYEICDTAAWKSVMERVDQGLPPYADASQDSTAGIAGSVGVSAGGDGSSDATSSATEVAADYSGTVMVYNASGVAGIAGSAADKLTQRGYSAQADNASSRTDTSKVIYNGGAADKAQGVIETLGLSVSARQNDGSYEKDADVIVVLGTDRAR</sequence>
<dbReference type="STRING" id="633147.Olsu_0199"/>
<dbReference type="PATRIC" id="fig|633147.7.peg.1673"/>
<feature type="transmembrane region" description="Helical" evidence="3">
    <location>
        <begin position="57"/>
        <end position="80"/>
    </location>
</feature>
<dbReference type="eggNOG" id="COG1316">
    <property type="taxonomic scope" value="Bacteria"/>
</dbReference>
<dbReference type="KEGG" id="ols:Olsu_0199"/>
<evidence type="ECO:0000256" key="1">
    <source>
        <dbReference type="ARBA" id="ARBA00006068"/>
    </source>
</evidence>
<feature type="compositionally biased region" description="Basic and acidic residues" evidence="2">
    <location>
        <begin position="8"/>
        <end position="17"/>
    </location>
</feature>
<dbReference type="GeneID" id="78511677"/>
<evidence type="ECO:0000313" key="6">
    <source>
        <dbReference type="EMBL" id="ADK67331.1"/>
    </source>
</evidence>
<gene>
    <name evidence="6" type="ordered locus">Olsu_0199</name>
</gene>
<evidence type="ECO:0000256" key="2">
    <source>
        <dbReference type="SAM" id="MobiDB-lite"/>
    </source>
</evidence>
<feature type="domain" description="LytR/CpsA/Psr regulator C-terminal" evidence="5">
    <location>
        <begin position="405"/>
        <end position="489"/>
    </location>
</feature>
<dbReference type="NCBIfam" id="TIGR00350">
    <property type="entry name" value="lytR_cpsA_psr"/>
    <property type="match status" value="1"/>
</dbReference>
<keyword evidence="3" id="KW-1133">Transmembrane helix</keyword>
<proteinExistence type="inferred from homology"/>
<dbReference type="Gene3D" id="3.40.630.190">
    <property type="entry name" value="LCP protein"/>
    <property type="match status" value="1"/>
</dbReference>
<dbReference type="OrthoDB" id="9782542at2"/>
<feature type="region of interest" description="Disordered" evidence="2">
    <location>
        <begin position="1"/>
        <end position="35"/>
    </location>
</feature>
<dbReference type="PANTHER" id="PTHR33392:SF6">
    <property type="entry name" value="POLYISOPRENYL-TEICHOIC ACID--PEPTIDOGLYCAN TEICHOIC ACID TRANSFERASE TAGU"/>
    <property type="match status" value="1"/>
</dbReference>
<protein>
    <submittedName>
        <fullName evidence="6">Cell envelope-related transcriptional attenuator</fullName>
    </submittedName>
</protein>
<evidence type="ECO:0000256" key="3">
    <source>
        <dbReference type="SAM" id="Phobius"/>
    </source>
</evidence>
<evidence type="ECO:0000313" key="7">
    <source>
        <dbReference type="Proteomes" id="UP000000333"/>
    </source>
</evidence>
<evidence type="ECO:0000259" key="5">
    <source>
        <dbReference type="Pfam" id="PF13399"/>
    </source>
</evidence>
<evidence type="ECO:0000259" key="4">
    <source>
        <dbReference type="Pfam" id="PF03816"/>
    </source>
</evidence>
<dbReference type="PANTHER" id="PTHR33392">
    <property type="entry name" value="POLYISOPRENYL-TEICHOIC ACID--PEPTIDOGLYCAN TEICHOIC ACID TRANSFERASE TAGU"/>
    <property type="match status" value="1"/>
</dbReference>
<feature type="domain" description="Cell envelope-related transcriptional attenuator" evidence="4">
    <location>
        <begin position="134"/>
        <end position="281"/>
    </location>
</feature>
<dbReference type="InterPro" id="IPR027381">
    <property type="entry name" value="LytR/CpsA/Psr_C"/>
</dbReference>
<keyword evidence="3" id="KW-0472">Membrane</keyword>
<organism evidence="6 7">
    <name type="scientific">Olsenella uli (strain ATCC 49627 / DSM 7084 / CCUG 31166 / CIP 109912 / JCM 12494 / LMG 11480 / NCIMB 702895 / VPI D76D-27C)</name>
    <name type="common">Lactobacillus uli</name>
    <dbReference type="NCBI Taxonomy" id="633147"/>
    <lineage>
        <taxon>Bacteria</taxon>
        <taxon>Bacillati</taxon>
        <taxon>Actinomycetota</taxon>
        <taxon>Coriobacteriia</taxon>
        <taxon>Coriobacteriales</taxon>
        <taxon>Atopobiaceae</taxon>
        <taxon>Olsenella</taxon>
    </lineage>
</organism>
<dbReference type="InterPro" id="IPR004474">
    <property type="entry name" value="LytR_CpsA_psr"/>
</dbReference>
<dbReference type="EMBL" id="CP002106">
    <property type="protein sequence ID" value="ADK67331.1"/>
    <property type="molecule type" value="Genomic_DNA"/>
</dbReference>
<dbReference type="Pfam" id="PF13399">
    <property type="entry name" value="LytR_C"/>
    <property type="match status" value="1"/>
</dbReference>
<keyword evidence="7" id="KW-1185">Reference proteome</keyword>
<dbReference type="Gene3D" id="3.30.70.2390">
    <property type="match status" value="1"/>
</dbReference>
<dbReference type="AlphaFoldDB" id="E1QY67"/>
<dbReference type="InterPro" id="IPR050922">
    <property type="entry name" value="LytR/CpsA/Psr_CW_biosynth"/>
</dbReference>
<keyword evidence="3" id="KW-0812">Transmembrane</keyword>
<comment type="similarity">
    <text evidence="1">Belongs to the LytR/CpsA/Psr (LCP) family.</text>
</comment>
<name>E1QY67_OLSUV</name>
<dbReference type="RefSeq" id="WP_013251083.1">
    <property type="nucleotide sequence ID" value="NC_014363.1"/>
</dbReference>
<dbReference type="HOGENOM" id="CLU_016455_3_0_11"/>
<accession>E1QY67</accession>
<dbReference type="Pfam" id="PF03816">
    <property type="entry name" value="LytR_cpsA_psr"/>
    <property type="match status" value="1"/>
</dbReference>
<dbReference type="Proteomes" id="UP000000333">
    <property type="component" value="Chromosome"/>
</dbReference>
<reference evidence="6 7" key="1">
    <citation type="journal article" date="2010" name="Stand. Genomic Sci.">
        <title>Complete genome sequence of Olsenella uli type strain (VPI D76D-27C).</title>
        <authorList>
            <person name="Goker M."/>
            <person name="Held B."/>
            <person name="Lucas S."/>
            <person name="Nolan M."/>
            <person name="Yasawong M."/>
            <person name="Glavina Del Rio T."/>
            <person name="Tice H."/>
            <person name="Cheng J.F."/>
            <person name="Bruce D."/>
            <person name="Detter J.C."/>
            <person name="Tapia R."/>
            <person name="Han C."/>
            <person name="Goodwin L."/>
            <person name="Pitluck S."/>
            <person name="Liolios K."/>
            <person name="Ivanova N."/>
            <person name="Mavromatis K."/>
            <person name="Mikhailova N."/>
            <person name="Pati A."/>
            <person name="Chen A."/>
            <person name="Palaniappan K."/>
            <person name="Land M."/>
            <person name="Hauser L."/>
            <person name="Chang Y.J."/>
            <person name="Jeffries C.D."/>
            <person name="Rohde M."/>
            <person name="Sikorski J."/>
            <person name="Pukall R."/>
            <person name="Woyke T."/>
            <person name="Bristow J."/>
            <person name="Eisen J.A."/>
            <person name="Markowitz V."/>
            <person name="Hugenholtz P."/>
            <person name="Kyrpides N.C."/>
            <person name="Klenk H.P."/>
            <person name="Lapidus A."/>
        </authorList>
    </citation>
    <scope>NUCLEOTIDE SEQUENCE [LARGE SCALE GENOMIC DNA]</scope>
    <source>
        <strain evidence="7">ATCC 49627 / DSM 7084 / CIP 109912 / JCM 12494 / NCIMB 702895 / VPI D76D-27C</strain>
    </source>
</reference>